<evidence type="ECO:0000256" key="1">
    <source>
        <dbReference type="ARBA" id="ARBA00022723"/>
    </source>
</evidence>
<evidence type="ECO:0000256" key="4">
    <source>
        <dbReference type="PIRSR" id="PIRSR601559-51"/>
    </source>
</evidence>
<dbReference type="Pfam" id="PF02126">
    <property type="entry name" value="PTE"/>
    <property type="match status" value="1"/>
</dbReference>
<dbReference type="RefSeq" id="WP_033578815.1">
    <property type="nucleotide sequence ID" value="NZ_CP010586.1"/>
</dbReference>
<feature type="binding site" description="via carbamate group" evidence="4">
    <location>
        <position position="148"/>
    </location>
    <ligand>
        <name>Zn(2+)</name>
        <dbReference type="ChEBI" id="CHEBI:29105"/>
        <label>2</label>
    </ligand>
</feature>
<dbReference type="PANTHER" id="PTHR10819">
    <property type="entry name" value="PHOSPHOTRIESTERASE-RELATED"/>
    <property type="match status" value="1"/>
</dbReference>
<keyword evidence="2" id="KW-0378">Hydrolase</keyword>
<evidence type="ECO:0000256" key="5">
    <source>
        <dbReference type="PROSITE-ProRule" id="PRU00679"/>
    </source>
</evidence>
<dbReference type="Proteomes" id="UP000036410">
    <property type="component" value="Chromosome"/>
</dbReference>
<dbReference type="InterPro" id="IPR032466">
    <property type="entry name" value="Metal_Hydrolase"/>
</dbReference>
<dbReference type="PROSITE" id="PS51347">
    <property type="entry name" value="PHOSPHOTRIESTERASE_2"/>
    <property type="match status" value="1"/>
</dbReference>
<dbReference type="EMBL" id="CP010586">
    <property type="protein sequence ID" value="AKP77045.1"/>
    <property type="molecule type" value="Genomic_DNA"/>
</dbReference>
<comment type="cofactor">
    <cofactor evidence="4">
        <name>a divalent metal cation</name>
        <dbReference type="ChEBI" id="CHEBI:60240"/>
    </cofactor>
    <text evidence="4">Binds 2 divalent metal cations per subunit.</text>
</comment>
<dbReference type="Gene3D" id="3.20.20.140">
    <property type="entry name" value="Metal-dependent hydrolases"/>
    <property type="match status" value="1"/>
</dbReference>
<dbReference type="SUPFAM" id="SSF51556">
    <property type="entry name" value="Metallo-dependent hydrolases"/>
    <property type="match status" value="1"/>
</dbReference>
<evidence type="ECO:0000313" key="7">
    <source>
        <dbReference type="Proteomes" id="UP000036410"/>
    </source>
</evidence>
<evidence type="ECO:0000256" key="2">
    <source>
        <dbReference type="ARBA" id="ARBA00022801"/>
    </source>
</evidence>
<dbReference type="AlphaFoldDB" id="A0A806U8U6"/>
<evidence type="ECO:0000313" key="6">
    <source>
        <dbReference type="EMBL" id="AKP77045.1"/>
    </source>
</evidence>
<organism evidence="6 7">
    <name type="scientific">Priestia megaterium Q3</name>
    <dbReference type="NCBI Taxonomy" id="1452722"/>
    <lineage>
        <taxon>Bacteria</taxon>
        <taxon>Bacillati</taxon>
        <taxon>Bacillota</taxon>
        <taxon>Bacilli</taxon>
        <taxon>Bacillales</taxon>
        <taxon>Bacillaceae</taxon>
        <taxon>Priestia</taxon>
    </lineage>
</organism>
<keyword evidence="1 4" id="KW-0479">Metal-binding</keyword>
<dbReference type="GO" id="GO:0008270">
    <property type="term" value="F:zinc ion binding"/>
    <property type="evidence" value="ECO:0007669"/>
    <property type="project" value="InterPro"/>
</dbReference>
<dbReference type="PANTHER" id="PTHR10819:SF3">
    <property type="entry name" value="PHOSPHOTRIESTERASE-RELATED PROTEIN"/>
    <property type="match status" value="1"/>
</dbReference>
<dbReference type="InterPro" id="IPR001559">
    <property type="entry name" value="Phosphotriesterase"/>
</dbReference>
<evidence type="ECO:0000256" key="3">
    <source>
        <dbReference type="PIRSR" id="PIRSR601559-50"/>
    </source>
</evidence>
<evidence type="ECO:0008006" key="8">
    <source>
        <dbReference type="Google" id="ProtNLM"/>
    </source>
</evidence>
<gene>
    <name evidence="6" type="ORF">AS52_02080</name>
</gene>
<sequence length="317" mass="35335">MKNSSRIQTVLGLVDSNEIVHVQPHEHLMLEKGHAASTNSDLCIDNVDVTVSEVKKLSARSLVVDAQPIGAGRMAMDLIRVSKRTDVHIVASTGFHKSMFYWRDHWIHNESAEVLTALFVSEIQKGMYVGNGIERPTKKVNAKAGLVKTAVDKKGLTPYYQMKFEAAAEASLLTNVPIMVHIEKESDPFEIIQFLTDKQVAAKKIILCHLDRTHHDYGLHKEVAATGVYLEYDTIGRFKYHSDDKEIELIHHMLNSGFQESLLISLDTTRARLQAYGGEIGIDYLTKTFIPKLKVSGISDKTISTLVLDNPLAALSV</sequence>
<feature type="binding site" evidence="4">
    <location>
        <position position="25"/>
    </location>
    <ligand>
        <name>Zn(2+)</name>
        <dbReference type="ChEBI" id="CHEBI:29105"/>
        <label>1</label>
    </ligand>
</feature>
<feature type="modified residue" description="N6-carboxylysine" evidence="3 5">
    <location>
        <position position="148"/>
    </location>
</feature>
<feature type="binding site" evidence="4">
    <location>
        <position position="27"/>
    </location>
    <ligand>
        <name>Zn(2+)</name>
        <dbReference type="ChEBI" id="CHEBI:29105"/>
        <label>1</label>
    </ligand>
</feature>
<feature type="binding site" description="via carbamate group" evidence="4">
    <location>
        <position position="148"/>
    </location>
    <ligand>
        <name>Zn(2+)</name>
        <dbReference type="ChEBI" id="CHEBI:29105"/>
        <label>1</label>
    </ligand>
</feature>
<feature type="binding site" evidence="4">
    <location>
        <position position="209"/>
    </location>
    <ligand>
        <name>Zn(2+)</name>
        <dbReference type="ChEBI" id="CHEBI:29105"/>
        <label>2</label>
    </ligand>
</feature>
<reference evidence="6 7" key="1">
    <citation type="submission" date="2015-01" db="EMBL/GenBank/DDBJ databases">
        <title>Genome sequence of bacillus megaterium Q3.</title>
        <authorList>
            <person name="Wang Y."/>
            <person name="Luo K."/>
            <person name="Bai L."/>
            <person name="Luo F."/>
        </authorList>
    </citation>
    <scope>NUCLEOTIDE SEQUENCE [LARGE SCALE GENOMIC DNA]</scope>
    <source>
        <strain evidence="6 7">Q3</strain>
    </source>
</reference>
<feature type="binding site" evidence="4">
    <location>
        <position position="181"/>
    </location>
    <ligand>
        <name>Zn(2+)</name>
        <dbReference type="ChEBI" id="CHEBI:29105"/>
        <label>2</label>
    </ligand>
</feature>
<protein>
    <recommendedName>
        <fullName evidence="8">Phosphotriesterase</fullName>
    </recommendedName>
</protein>
<name>A0A806U8U6_PRIMG</name>
<feature type="binding site" evidence="4">
    <location>
        <position position="267"/>
    </location>
    <ligand>
        <name>Zn(2+)</name>
        <dbReference type="ChEBI" id="CHEBI:29105"/>
        <label>1</label>
    </ligand>
</feature>
<accession>A0A806U8U6</accession>
<dbReference type="GO" id="GO:0016787">
    <property type="term" value="F:hydrolase activity"/>
    <property type="evidence" value="ECO:0007669"/>
    <property type="project" value="UniProtKB-KW"/>
</dbReference>
<dbReference type="PIRSF" id="PIRSF016839">
    <property type="entry name" value="PhP"/>
    <property type="match status" value="1"/>
</dbReference>
<proteinExistence type="inferred from homology"/>
<comment type="similarity">
    <text evidence="5">Belongs to the metallo-dependent hydrolases superfamily. Phosphotriesterase family.</text>
</comment>